<organism evidence="10 11">
    <name type="scientific">Diploptera punctata</name>
    <name type="common">Pacific beetle cockroach</name>
    <dbReference type="NCBI Taxonomy" id="6984"/>
    <lineage>
        <taxon>Eukaryota</taxon>
        <taxon>Metazoa</taxon>
        <taxon>Ecdysozoa</taxon>
        <taxon>Arthropoda</taxon>
        <taxon>Hexapoda</taxon>
        <taxon>Insecta</taxon>
        <taxon>Pterygota</taxon>
        <taxon>Neoptera</taxon>
        <taxon>Polyneoptera</taxon>
        <taxon>Dictyoptera</taxon>
        <taxon>Blattodea</taxon>
        <taxon>Blaberoidea</taxon>
        <taxon>Blaberidae</taxon>
        <taxon>Diplopterinae</taxon>
        <taxon>Diploptera</taxon>
    </lineage>
</organism>
<sequence>ATPCEEQARIIGGYPTEITKHPYQVSLESNGNHSCGGSIISPDYVVTAAHCVVEETSIPIMIDPSELQVRAGSSYREQGGSVHQVLNITLHPEFRDELLLHNDIALIKVSTPFVYNDAVKPIPIATQSPSSGAVAVLTGWGVTREVTENLQDYLPSQLQEVKLVINSGLKCHFASKFFDNNMLCVTGVMLFTGACYGDSGGPLVSNGKLVGIVSGGIFHCALGFPEIYSNAAKFREWINVRPLSATAVVSTYPPCIVHVLSRVFYPSPARQITLNLQSGAEEGRVIGGNPTEITKHPYQISLERRGNHSCGGSIISPDYVVTAVHCVVQQLSPNKIDPSELQVRAGSSYREKGGSVHQISKTIIHPGFKVDAVLHNDIALIKVSTPFVYNDAVKPISIATVSPSVGAAAVLTGWGLTREVTDNPRDYLATQLQEVQLLITIGLRSTKIFAGACYGDSGGPLVSNGKLVGIVSGGIFRCGSGFPEVYSDAAKFREWVKTRLLDDDEYPNCQQVRRKKNPKHNEINKPTQNIPSINVYTPYDTLMDDTENAVNINPSQLTKPLPHKPPPIFIPGVVNVPELKNCTPGNPIHPQPTPQDTILSSFPFETRGPSESPRQASLPPMKTPAQIIADMVSYLHRIKLPILSLSLRYQHRIIGGNPTEITKHPYQISLERYANHSCGGSIISPDYVVTAGHCVVLKLPSPDKIDPSELQVRAGSSYREKDGSVHQVSNTILHPEFKMDSVLHNDIALIKVSTPFVYNDAVKPISIATESPSAGAAAVVTGWGVTREVTENPRDYLATQLQEVQLLITQGQRCDLATLQFDNNKLCVTAAKVFTGACYGDSGGPLVSNEKLVGIVSGGTFHCALGYPEVYTNAAMFGEWIKSETGIA</sequence>
<dbReference type="PANTHER" id="PTHR24276">
    <property type="entry name" value="POLYSERASE-RELATED"/>
    <property type="match status" value="1"/>
</dbReference>
<accession>A0AAD8E3Y9</accession>
<evidence type="ECO:0000256" key="6">
    <source>
        <dbReference type="ARBA" id="ARBA00023157"/>
    </source>
</evidence>
<dbReference type="FunFam" id="2.40.10.10:FF:000068">
    <property type="entry name" value="transmembrane protease serine 2"/>
    <property type="match status" value="3"/>
</dbReference>
<name>A0AAD8E3Y9_DIPPU</name>
<dbReference type="FunFam" id="2.40.10.10:FF:000036">
    <property type="entry name" value="Trypsin beta"/>
    <property type="match status" value="1"/>
</dbReference>
<dbReference type="CDD" id="cd00190">
    <property type="entry name" value="Tryp_SPc"/>
    <property type="match status" value="3"/>
</dbReference>
<feature type="region of interest" description="Disordered" evidence="8">
    <location>
        <begin position="588"/>
        <end position="621"/>
    </location>
</feature>
<dbReference type="PRINTS" id="PR00722">
    <property type="entry name" value="CHYMOTRYPSIN"/>
</dbReference>
<comment type="similarity">
    <text evidence="2">Belongs to the peptidase S1 family.</text>
</comment>
<keyword evidence="3 7" id="KW-0645">Protease</keyword>
<dbReference type="GO" id="GO:0004252">
    <property type="term" value="F:serine-type endopeptidase activity"/>
    <property type="evidence" value="ECO:0007669"/>
    <property type="project" value="InterPro"/>
</dbReference>
<feature type="domain" description="Peptidase S1" evidence="9">
    <location>
        <begin position="10"/>
        <end position="239"/>
    </location>
</feature>
<comment type="subcellular location">
    <subcellularLocation>
        <location evidence="1">Secreted</location>
        <location evidence="1">Extracellular space</location>
    </subcellularLocation>
</comment>
<dbReference type="Pfam" id="PF00089">
    <property type="entry name" value="Trypsin"/>
    <property type="match status" value="3"/>
</dbReference>
<dbReference type="InterPro" id="IPR001314">
    <property type="entry name" value="Peptidase_S1A"/>
</dbReference>
<proteinExistence type="inferred from homology"/>
<dbReference type="PROSITE" id="PS00135">
    <property type="entry name" value="TRYPSIN_SER"/>
    <property type="match status" value="3"/>
</dbReference>
<dbReference type="GO" id="GO:0005576">
    <property type="term" value="C:extracellular region"/>
    <property type="evidence" value="ECO:0007669"/>
    <property type="project" value="UniProtKB-SubCell"/>
</dbReference>
<dbReference type="PROSITE" id="PS00134">
    <property type="entry name" value="TRYPSIN_HIS"/>
    <property type="match status" value="2"/>
</dbReference>
<dbReference type="InterPro" id="IPR043504">
    <property type="entry name" value="Peptidase_S1_PA_chymotrypsin"/>
</dbReference>
<evidence type="ECO:0000256" key="3">
    <source>
        <dbReference type="ARBA" id="ARBA00022670"/>
    </source>
</evidence>
<dbReference type="PANTHER" id="PTHR24276:SF91">
    <property type="entry name" value="AT26814P-RELATED"/>
    <property type="match status" value="1"/>
</dbReference>
<dbReference type="SMART" id="SM00020">
    <property type="entry name" value="Tryp_SPc"/>
    <property type="match status" value="3"/>
</dbReference>
<feature type="domain" description="Peptidase S1" evidence="9">
    <location>
        <begin position="653"/>
        <end position="886"/>
    </location>
</feature>
<protein>
    <recommendedName>
        <fullName evidence="9">Peptidase S1 domain-containing protein</fullName>
    </recommendedName>
</protein>
<evidence type="ECO:0000256" key="1">
    <source>
        <dbReference type="ARBA" id="ARBA00004239"/>
    </source>
</evidence>
<reference evidence="10" key="1">
    <citation type="journal article" date="2023" name="IScience">
        <title>Live-bearing cockroach genome reveals convergent evolutionary mechanisms linked to viviparity in insects and beyond.</title>
        <authorList>
            <person name="Fouks B."/>
            <person name="Harrison M.C."/>
            <person name="Mikhailova A.A."/>
            <person name="Marchal E."/>
            <person name="English S."/>
            <person name="Carruthers M."/>
            <person name="Jennings E.C."/>
            <person name="Chiamaka E.L."/>
            <person name="Frigard R.A."/>
            <person name="Pippel M."/>
            <person name="Attardo G.M."/>
            <person name="Benoit J.B."/>
            <person name="Bornberg-Bauer E."/>
            <person name="Tobe S.S."/>
        </authorList>
    </citation>
    <scope>NUCLEOTIDE SEQUENCE</scope>
    <source>
        <strain evidence="10">Stay&amp;Tobe</strain>
    </source>
</reference>
<evidence type="ECO:0000256" key="5">
    <source>
        <dbReference type="ARBA" id="ARBA00022825"/>
    </source>
</evidence>
<evidence type="ECO:0000256" key="2">
    <source>
        <dbReference type="ARBA" id="ARBA00007664"/>
    </source>
</evidence>
<evidence type="ECO:0000256" key="8">
    <source>
        <dbReference type="SAM" id="MobiDB-lite"/>
    </source>
</evidence>
<evidence type="ECO:0000256" key="4">
    <source>
        <dbReference type="ARBA" id="ARBA00022801"/>
    </source>
</evidence>
<reference evidence="10" key="2">
    <citation type="submission" date="2023-05" db="EMBL/GenBank/DDBJ databases">
        <authorList>
            <person name="Fouks B."/>
        </authorList>
    </citation>
    <scope>NUCLEOTIDE SEQUENCE</scope>
    <source>
        <strain evidence="10">Stay&amp;Tobe</strain>
        <tissue evidence="10">Testes</tissue>
    </source>
</reference>
<evidence type="ECO:0000313" key="10">
    <source>
        <dbReference type="EMBL" id="KAJ9575981.1"/>
    </source>
</evidence>
<dbReference type="SUPFAM" id="SSF50494">
    <property type="entry name" value="Trypsin-like serine proteases"/>
    <property type="match status" value="3"/>
</dbReference>
<feature type="domain" description="Peptidase S1" evidence="9">
    <location>
        <begin position="285"/>
        <end position="501"/>
    </location>
</feature>
<dbReference type="InterPro" id="IPR033116">
    <property type="entry name" value="TRYPSIN_SER"/>
</dbReference>
<gene>
    <name evidence="10" type="ORF">L9F63_007081</name>
</gene>
<dbReference type="EMBL" id="JASPKZ010009810">
    <property type="protein sequence ID" value="KAJ9575981.1"/>
    <property type="molecule type" value="Genomic_DNA"/>
</dbReference>
<keyword evidence="6" id="KW-1015">Disulfide bond</keyword>
<dbReference type="Proteomes" id="UP001233999">
    <property type="component" value="Unassembled WGS sequence"/>
</dbReference>
<dbReference type="AlphaFoldDB" id="A0AAD8E3Y9"/>
<evidence type="ECO:0000313" key="11">
    <source>
        <dbReference type="Proteomes" id="UP001233999"/>
    </source>
</evidence>
<dbReference type="GO" id="GO:0006508">
    <property type="term" value="P:proteolysis"/>
    <property type="evidence" value="ECO:0007669"/>
    <property type="project" value="UniProtKB-KW"/>
</dbReference>
<keyword evidence="4 7" id="KW-0378">Hydrolase</keyword>
<comment type="caution">
    <text evidence="10">The sequence shown here is derived from an EMBL/GenBank/DDBJ whole genome shotgun (WGS) entry which is preliminary data.</text>
</comment>
<dbReference type="Gene3D" id="2.40.10.10">
    <property type="entry name" value="Trypsin-like serine proteases"/>
    <property type="match status" value="5"/>
</dbReference>
<dbReference type="InterPro" id="IPR009003">
    <property type="entry name" value="Peptidase_S1_PA"/>
</dbReference>
<dbReference type="InterPro" id="IPR001254">
    <property type="entry name" value="Trypsin_dom"/>
</dbReference>
<evidence type="ECO:0000259" key="9">
    <source>
        <dbReference type="PROSITE" id="PS50240"/>
    </source>
</evidence>
<dbReference type="PROSITE" id="PS50240">
    <property type="entry name" value="TRYPSIN_DOM"/>
    <property type="match status" value="3"/>
</dbReference>
<dbReference type="InterPro" id="IPR050430">
    <property type="entry name" value="Peptidase_S1"/>
</dbReference>
<keyword evidence="11" id="KW-1185">Reference proteome</keyword>
<evidence type="ECO:0000256" key="7">
    <source>
        <dbReference type="RuleBase" id="RU363034"/>
    </source>
</evidence>
<keyword evidence="5 7" id="KW-0720">Serine protease</keyword>
<feature type="non-terminal residue" evidence="10">
    <location>
        <position position="888"/>
    </location>
</feature>
<dbReference type="InterPro" id="IPR018114">
    <property type="entry name" value="TRYPSIN_HIS"/>
</dbReference>